<proteinExistence type="predicted"/>
<dbReference type="InterPro" id="IPR029055">
    <property type="entry name" value="Ntn_hydrolases_N"/>
</dbReference>
<sequence length="196" mass="21609">MGYQVIGYEASNLGQYRVVVSTWPFVEAVRASLRAVDNGFSVVHSVIEGCSTYEELRCDVGPSRSSDENRETTFDALVMDGISSVHNTHVINNKQVIGYEASNLGQYRVVVSTWPFVEAVRASLRAVDNGFSVVHSVIEGCSTYEELRCDVGPSRSSDENRETTFDALVMDGISSVHNTHVINNKQVSIVLFLLLL</sequence>
<protein>
    <submittedName>
        <fullName evidence="1">Uncharacterized protein</fullName>
    </submittedName>
</protein>
<dbReference type="STRING" id="106549.A0A540LG06"/>
<dbReference type="Proteomes" id="UP000315295">
    <property type="component" value="Unassembled WGS sequence"/>
</dbReference>
<dbReference type="AlphaFoldDB" id="A0A540LG06"/>
<dbReference type="EMBL" id="VIEB01000607">
    <property type="protein sequence ID" value="TQD85222.1"/>
    <property type="molecule type" value="Genomic_DNA"/>
</dbReference>
<gene>
    <name evidence="1" type="ORF">C1H46_029219</name>
</gene>
<organism evidence="1 2">
    <name type="scientific">Malus baccata</name>
    <name type="common">Siberian crab apple</name>
    <name type="synonym">Pyrus baccata</name>
    <dbReference type="NCBI Taxonomy" id="106549"/>
    <lineage>
        <taxon>Eukaryota</taxon>
        <taxon>Viridiplantae</taxon>
        <taxon>Streptophyta</taxon>
        <taxon>Embryophyta</taxon>
        <taxon>Tracheophyta</taxon>
        <taxon>Spermatophyta</taxon>
        <taxon>Magnoliopsida</taxon>
        <taxon>eudicotyledons</taxon>
        <taxon>Gunneridae</taxon>
        <taxon>Pentapetalae</taxon>
        <taxon>rosids</taxon>
        <taxon>fabids</taxon>
        <taxon>Rosales</taxon>
        <taxon>Rosaceae</taxon>
        <taxon>Amygdaloideae</taxon>
        <taxon>Maleae</taxon>
        <taxon>Malus</taxon>
    </lineage>
</organism>
<accession>A0A540LG06</accession>
<evidence type="ECO:0000313" key="1">
    <source>
        <dbReference type="EMBL" id="TQD85222.1"/>
    </source>
</evidence>
<name>A0A540LG06_MALBA</name>
<dbReference type="SUPFAM" id="SSF56235">
    <property type="entry name" value="N-terminal nucleophile aminohydrolases (Ntn hydrolases)"/>
    <property type="match status" value="2"/>
</dbReference>
<comment type="caution">
    <text evidence="1">The sequence shown here is derived from an EMBL/GenBank/DDBJ whole genome shotgun (WGS) entry which is preliminary data.</text>
</comment>
<keyword evidence="2" id="KW-1185">Reference proteome</keyword>
<reference evidence="1 2" key="1">
    <citation type="journal article" date="2019" name="G3 (Bethesda)">
        <title>Sequencing of a Wild Apple (Malus baccata) Genome Unravels the Differences Between Cultivated and Wild Apple Species Regarding Disease Resistance and Cold Tolerance.</title>
        <authorList>
            <person name="Chen X."/>
        </authorList>
    </citation>
    <scope>NUCLEOTIDE SEQUENCE [LARGE SCALE GENOMIC DNA]</scope>
    <source>
        <strain evidence="2">cv. Shandingzi</strain>
        <tissue evidence="1">Leaves</tissue>
    </source>
</reference>
<evidence type="ECO:0000313" key="2">
    <source>
        <dbReference type="Proteomes" id="UP000315295"/>
    </source>
</evidence>